<dbReference type="EMBL" id="PRDL01000001">
    <property type="protein sequence ID" value="MBE8715967.1"/>
    <property type="molecule type" value="Genomic_DNA"/>
</dbReference>
<proteinExistence type="predicted"/>
<dbReference type="Proteomes" id="UP000652567">
    <property type="component" value="Unassembled WGS sequence"/>
</dbReference>
<evidence type="ECO:0000256" key="1">
    <source>
        <dbReference type="SAM" id="SignalP"/>
    </source>
</evidence>
<reference evidence="2" key="1">
    <citation type="submission" date="2018-07" db="EMBL/GenBank/DDBJ databases">
        <title>Genome assembly of strain Ka43.</title>
        <authorList>
            <person name="Kukolya J."/>
            <person name="Nagy I."/>
            <person name="Horvath B."/>
            <person name="Toth A."/>
        </authorList>
    </citation>
    <scope>NUCLEOTIDE SEQUENCE</scope>
    <source>
        <strain evidence="2">KB43</strain>
    </source>
</reference>
<accession>A0A928V3M5</accession>
<keyword evidence="1" id="KW-0732">Signal</keyword>
<sequence length="153" mass="17101">MKLKIIFYICLIFSIFPTYAETPSLCENNETTVWSCHADDKTYSVCASSVLTETKGYLQYRSDFYSADAVFTYPSQLLHPKGYFAFNLMSKEASLSFKSESDAYLITEDINGAATLRVTQQGQDALTIFCDESTDTLTLTSTIELLKTAGLLQ</sequence>
<name>A0A928V3M5_9GAMM</name>
<feature type="signal peptide" evidence="1">
    <location>
        <begin position="1"/>
        <end position="20"/>
    </location>
</feature>
<dbReference type="AlphaFoldDB" id="A0A928V3M5"/>
<comment type="caution">
    <text evidence="2">The sequence shown here is derived from an EMBL/GenBank/DDBJ whole genome shotgun (WGS) entry which is preliminary data.</text>
</comment>
<dbReference type="RefSeq" id="WP_193906711.1">
    <property type="nucleotide sequence ID" value="NZ_PRDL01000001.1"/>
</dbReference>
<evidence type="ECO:0000313" key="3">
    <source>
        <dbReference type="Proteomes" id="UP000652567"/>
    </source>
</evidence>
<feature type="chain" id="PRO_5037113008" evidence="1">
    <location>
        <begin position="21"/>
        <end position="153"/>
    </location>
</feature>
<evidence type="ECO:0000313" key="2">
    <source>
        <dbReference type="EMBL" id="MBE8715967.1"/>
    </source>
</evidence>
<keyword evidence="3" id="KW-1185">Reference proteome</keyword>
<gene>
    <name evidence="2" type="ORF">C4F51_02050</name>
</gene>
<organism evidence="2 3">
    <name type="scientific">Cellvibrio polysaccharolyticus</name>
    <dbReference type="NCBI Taxonomy" id="2082724"/>
    <lineage>
        <taxon>Bacteria</taxon>
        <taxon>Pseudomonadati</taxon>
        <taxon>Pseudomonadota</taxon>
        <taxon>Gammaproteobacteria</taxon>
        <taxon>Cellvibrionales</taxon>
        <taxon>Cellvibrionaceae</taxon>
        <taxon>Cellvibrio</taxon>
    </lineage>
</organism>
<protein>
    <submittedName>
        <fullName evidence="2">Uncharacterized protein</fullName>
    </submittedName>
</protein>